<evidence type="ECO:0000313" key="8">
    <source>
        <dbReference type="Proteomes" id="UP000095492"/>
    </source>
</evidence>
<dbReference type="NCBIfam" id="TIGR00241">
    <property type="entry name" value="CoA_E_activ"/>
    <property type="match status" value="1"/>
</dbReference>
<organism evidence="7 8">
    <name type="scientific">Eubacterium ramulus</name>
    <dbReference type="NCBI Taxonomy" id="39490"/>
    <lineage>
        <taxon>Bacteria</taxon>
        <taxon>Bacillati</taxon>
        <taxon>Bacillota</taxon>
        <taxon>Clostridia</taxon>
        <taxon>Eubacteriales</taxon>
        <taxon>Eubacteriaceae</taxon>
        <taxon>Eubacterium</taxon>
    </lineage>
</organism>
<keyword evidence="3" id="KW-0408">Iron</keyword>
<feature type="compositionally biased region" description="Polar residues" evidence="5">
    <location>
        <begin position="339"/>
        <end position="348"/>
    </location>
</feature>
<accession>A0A173RUB6</accession>
<dbReference type="STRING" id="39490.ERS852448_00592"/>
<dbReference type="EMBL" id="CYYA01000003">
    <property type="protein sequence ID" value="CUM81235.1"/>
    <property type="molecule type" value="Genomic_DNA"/>
</dbReference>
<evidence type="ECO:0000259" key="6">
    <source>
        <dbReference type="Pfam" id="PF01869"/>
    </source>
</evidence>
<dbReference type="InterPro" id="IPR043129">
    <property type="entry name" value="ATPase_NBD"/>
</dbReference>
<dbReference type="InterPro" id="IPR008275">
    <property type="entry name" value="CoA_E_activase_dom"/>
</dbReference>
<dbReference type="Gene3D" id="3.40.50.11890">
    <property type="match status" value="1"/>
</dbReference>
<dbReference type="PANTHER" id="PTHR32329:SF2">
    <property type="entry name" value="BIFUNCTIONAL PROTEIN [INCLUDES 2-HYDROXYACYL-COA DEHYDRATASE (N-TER) AND ITS ACTIVATOR DOMAIN (C_TERM)"/>
    <property type="match status" value="1"/>
</dbReference>
<dbReference type="OrthoDB" id="9778513at2"/>
<feature type="region of interest" description="Disordered" evidence="5">
    <location>
        <begin position="321"/>
        <end position="354"/>
    </location>
</feature>
<dbReference type="Gene3D" id="3.40.50.11900">
    <property type="match status" value="1"/>
</dbReference>
<feature type="domain" description="ATPase BadF/BadG/BcrA/BcrD type" evidence="6">
    <location>
        <begin position="367"/>
        <end position="615"/>
    </location>
</feature>
<keyword evidence="2" id="KW-0479">Metal-binding</keyword>
<dbReference type="GO" id="GO:0046872">
    <property type="term" value="F:metal ion binding"/>
    <property type="evidence" value="ECO:0007669"/>
    <property type="project" value="UniProtKB-KW"/>
</dbReference>
<reference evidence="7 8" key="1">
    <citation type="submission" date="2015-09" db="EMBL/GenBank/DDBJ databases">
        <authorList>
            <consortium name="Pathogen Informatics"/>
        </authorList>
    </citation>
    <scope>NUCLEOTIDE SEQUENCE [LARGE SCALE GENOMIC DNA]</scope>
    <source>
        <strain evidence="7 8">2789STDY5608891</strain>
    </source>
</reference>
<dbReference type="PANTHER" id="PTHR32329">
    <property type="entry name" value="BIFUNCTIONAL PROTEIN [INCLUDES 2-HYDROXYACYL-COA DEHYDRATASE (N-TER) AND ITS ACTIVATOR DOMAIN (C_TERM)-RELATED"/>
    <property type="match status" value="1"/>
</dbReference>
<protein>
    <submittedName>
        <fullName evidence="7">2-hydroxyglutaryl-CoA dehydratase component A</fullName>
    </submittedName>
</protein>
<evidence type="ECO:0000313" key="7">
    <source>
        <dbReference type="EMBL" id="CUM81235.1"/>
    </source>
</evidence>
<dbReference type="Pfam" id="PF06050">
    <property type="entry name" value="HGD-D"/>
    <property type="match status" value="1"/>
</dbReference>
<evidence type="ECO:0000256" key="2">
    <source>
        <dbReference type="ARBA" id="ARBA00022723"/>
    </source>
</evidence>
<gene>
    <name evidence="7" type="primary">hgdC_2</name>
    <name evidence="7" type="ORF">ERS852448_00592</name>
</gene>
<dbReference type="GeneID" id="97392087"/>
<dbReference type="InterPro" id="IPR010327">
    <property type="entry name" value="FldB/FldC_alpha/beta"/>
</dbReference>
<dbReference type="Pfam" id="PF01869">
    <property type="entry name" value="BcrAD_BadFG"/>
    <property type="match status" value="1"/>
</dbReference>
<dbReference type="InterPro" id="IPR051805">
    <property type="entry name" value="Dehydratase_Activator_Redct"/>
</dbReference>
<evidence type="ECO:0000256" key="3">
    <source>
        <dbReference type="ARBA" id="ARBA00023004"/>
    </source>
</evidence>
<dbReference type="RefSeq" id="WP_055289299.1">
    <property type="nucleotide sequence ID" value="NZ_CP173382.1"/>
</dbReference>
<comment type="cofactor">
    <cofactor evidence="1">
        <name>[4Fe-4S] cluster</name>
        <dbReference type="ChEBI" id="CHEBI:49883"/>
    </cofactor>
</comment>
<evidence type="ECO:0000256" key="5">
    <source>
        <dbReference type="SAM" id="MobiDB-lite"/>
    </source>
</evidence>
<evidence type="ECO:0000256" key="1">
    <source>
        <dbReference type="ARBA" id="ARBA00001966"/>
    </source>
</evidence>
<dbReference type="Proteomes" id="UP000095492">
    <property type="component" value="Unassembled WGS sequence"/>
</dbReference>
<dbReference type="AlphaFoldDB" id="A0A173RUB6"/>
<evidence type="ECO:0000256" key="4">
    <source>
        <dbReference type="ARBA" id="ARBA00023014"/>
    </source>
</evidence>
<proteinExistence type="predicted"/>
<dbReference type="SUPFAM" id="SSF53067">
    <property type="entry name" value="Actin-like ATPase domain"/>
    <property type="match status" value="1"/>
</dbReference>
<dbReference type="InterPro" id="IPR002731">
    <property type="entry name" value="ATPase_BadF"/>
</dbReference>
<dbReference type="CDD" id="cd24036">
    <property type="entry name" value="ASKHA_NBD_BcrAD_BadFG_HgdC_HadI"/>
    <property type="match status" value="1"/>
</dbReference>
<dbReference type="Gene3D" id="3.30.420.40">
    <property type="match status" value="2"/>
</dbReference>
<dbReference type="GO" id="GO:0051536">
    <property type="term" value="F:iron-sulfur cluster binding"/>
    <property type="evidence" value="ECO:0007669"/>
    <property type="project" value="UniProtKB-KW"/>
</dbReference>
<name>A0A173RUB6_EUBRA</name>
<sequence length="620" mass="68321">MLAYFCKYVPEELFQAFGTNITCMEPHVTTFTQADALMHPNMCSFSKAVLEEFEKQDYDGMIFTSCCDSSRRLYDILRHLFPDKFFFCLDLPRKINDFAVTLYTRQLEKLIEAYTAFSGKTFSEEKLLEICRKRATEQKRTNVSRDFDASAWRSAAIVDHSPAPTISTNDSSTSSQDGKLHIALAGARPGSEIRQLIADHQAKVILDLTCTGIQRNYDLHAAQILPAYAHALLDQLPCMRMAAASNRQRILEAYEKRIDGIIYHTVKFCDIYAYEYTKLHETSDLPILKIETDATAQCAGQILTRLEAFLESLRVKKGENMLFRSKRQSPESKGIPRQTADNSSNNKTAAADHPAAASASAPVYVMGIDSGSTSTNAVILNQNRELIASAVIRTGAKSGESAQRILKEILEKAGLQRSDLIKIVSTGYGRVSIPFADENVTEISCHGKGAHYLNPQIRTILDIGGQDSKAIHLNEKGDVTDFVMNDKCAAGTGRFLEMMARTLEVDIEDLGVLSLKSTENIEISSMCSVFAESEVISLIAQNKETSDIAHGIHMAIAAKAISLMRRVGLEPGYMMTGGVAKNPGVVKVLEEQLKAPLYISGEPEIVGALGAALYGLERVL</sequence>
<keyword evidence="4" id="KW-0411">Iron-sulfur</keyword>